<evidence type="ECO:0000313" key="1">
    <source>
        <dbReference type="EMBL" id="RAI26612.1"/>
    </source>
</evidence>
<dbReference type="EMBL" id="NPEV01000028">
    <property type="protein sequence ID" value="RAI26612.1"/>
    <property type="molecule type" value="Genomic_DNA"/>
</dbReference>
<keyword evidence="2" id="KW-1185">Reference proteome</keyword>
<proteinExistence type="predicted"/>
<dbReference type="RefSeq" id="WP_111434888.1">
    <property type="nucleotide sequence ID" value="NZ_JACIGG010000004.1"/>
</dbReference>
<evidence type="ECO:0000313" key="2">
    <source>
        <dbReference type="Proteomes" id="UP000249299"/>
    </source>
</evidence>
<dbReference type="NCBIfam" id="TIGR01634">
    <property type="entry name" value="tail_P2_I"/>
    <property type="match status" value="1"/>
</dbReference>
<sequence length="406" mass="44385">MSDDLHRTVVPSNAGAFERAVEEVNAARRPLPATILWGLDDPYRCPDALLPFLARKKGCRVWDDDWTLDKQRRVIATEAARKRLVGLPEAIRAYVELYDWARVHRIEDAPQDFFLIDEDEDANRAWLDGLPELRIYPFFKPGDDAGLFLDADFLGGDFLVDDGAESGFRATFFKDGAEADIGLLDRTAPVDVDGGEIRLALPGFADVGEMFLDDGFFGIDFLEPDPAGRTVVISRGTIGRNAVAPGLRPVTATPELVSKPRVDAANFYLDVDTLDDGFLGAAGDGSATYWRYRLYDPDAGAVRVAAAPGGYLDADRLGLPDFTLIVHVEIIGAAGVDETFCDADFLDDGFFTPDGPDRLDRLIEAIDAGSAARDTVLLNTNVHRLIALGDAPPLDGTYRLGQYIKD</sequence>
<reference evidence="1 2" key="1">
    <citation type="submission" date="2017-07" db="EMBL/GenBank/DDBJ databases">
        <title>Draft Genome Sequences of Select Purple Nonsulfur Bacteria.</title>
        <authorList>
            <person name="Lasarre B."/>
            <person name="Mckinlay J.B."/>
        </authorList>
    </citation>
    <scope>NUCLEOTIDE SEQUENCE [LARGE SCALE GENOMIC DNA]</scope>
    <source>
        <strain evidence="1 2">DSM 11290</strain>
    </source>
</reference>
<dbReference type="Pfam" id="PF09684">
    <property type="entry name" value="Tail_P2_I"/>
    <property type="match status" value="1"/>
</dbReference>
<accession>A0A327JP00</accession>
<dbReference type="AlphaFoldDB" id="A0A327JP00"/>
<gene>
    <name evidence="1" type="ORF">CH339_13505</name>
</gene>
<name>A0A327JP00_9HYPH</name>
<dbReference type="OrthoDB" id="90759at2"/>
<dbReference type="InterPro" id="IPR006521">
    <property type="entry name" value="Tail_protein_I"/>
</dbReference>
<protein>
    <submittedName>
        <fullName evidence="1">Phage tail protein I</fullName>
    </submittedName>
</protein>
<comment type="caution">
    <text evidence="1">The sequence shown here is derived from an EMBL/GenBank/DDBJ whole genome shotgun (WGS) entry which is preliminary data.</text>
</comment>
<dbReference type="Proteomes" id="UP000249299">
    <property type="component" value="Unassembled WGS sequence"/>
</dbReference>
<organism evidence="1 2">
    <name type="scientific">Rhodobium orientis</name>
    <dbReference type="NCBI Taxonomy" id="34017"/>
    <lineage>
        <taxon>Bacteria</taxon>
        <taxon>Pseudomonadati</taxon>
        <taxon>Pseudomonadota</taxon>
        <taxon>Alphaproteobacteria</taxon>
        <taxon>Hyphomicrobiales</taxon>
        <taxon>Rhodobiaceae</taxon>
        <taxon>Rhodobium</taxon>
    </lineage>
</organism>